<reference evidence="2" key="2">
    <citation type="submission" date="2015-06" db="UniProtKB">
        <authorList>
            <consortium name="EnsemblPlants"/>
        </authorList>
    </citation>
    <scope>IDENTIFICATION</scope>
    <source>
        <strain evidence="2">DM1-3 516 R44</strain>
    </source>
</reference>
<dbReference type="HOGENOM" id="CLU_1716482_0_0_1"/>
<feature type="compositionally biased region" description="Basic and acidic residues" evidence="1">
    <location>
        <begin position="101"/>
        <end position="113"/>
    </location>
</feature>
<accession>M1DRE1</accession>
<reference evidence="3" key="1">
    <citation type="journal article" date="2011" name="Nature">
        <title>Genome sequence and analysis of the tuber crop potato.</title>
        <authorList>
            <consortium name="The Potato Genome Sequencing Consortium"/>
        </authorList>
    </citation>
    <scope>NUCLEOTIDE SEQUENCE [LARGE SCALE GENOMIC DNA]</scope>
    <source>
        <strain evidence="3">cv. DM1-3 516 R44</strain>
    </source>
</reference>
<dbReference type="PaxDb" id="4113-PGSC0003DMT400093176"/>
<feature type="region of interest" description="Disordered" evidence="1">
    <location>
        <begin position="36"/>
        <end position="153"/>
    </location>
</feature>
<dbReference type="InParanoid" id="M1DRE1"/>
<evidence type="ECO:0000313" key="3">
    <source>
        <dbReference type="Proteomes" id="UP000011115"/>
    </source>
</evidence>
<dbReference type="EnsemblPlants" id="PGSC0003DMT400093176">
    <property type="protein sequence ID" value="PGSC0003DMT400093176"/>
    <property type="gene ID" value="PGSC0003DMG400042747"/>
</dbReference>
<dbReference type="Gramene" id="PGSC0003DMT400093176">
    <property type="protein sequence ID" value="PGSC0003DMT400093176"/>
    <property type="gene ID" value="PGSC0003DMG400042747"/>
</dbReference>
<dbReference type="Proteomes" id="UP000011115">
    <property type="component" value="Unassembled WGS sequence"/>
</dbReference>
<sequence length="153" mass="16558">MARESEAGHISGVRFHNQAIAFVKLMLVNLGSQKRDMGLKKPSFPEPNKPSNPIRSELHDLKPPLAGNLPPCSSSNSIWELGGKVGSPPSPKQSHPTTNYDRGETNKQPDKVSLDSTRTNARADKLGVLPHSTPSSGSITVEHVTSHAYTPFE</sequence>
<dbReference type="AlphaFoldDB" id="M1DRE1"/>
<organism evidence="2 3">
    <name type="scientific">Solanum tuberosum</name>
    <name type="common">Potato</name>
    <dbReference type="NCBI Taxonomy" id="4113"/>
    <lineage>
        <taxon>Eukaryota</taxon>
        <taxon>Viridiplantae</taxon>
        <taxon>Streptophyta</taxon>
        <taxon>Embryophyta</taxon>
        <taxon>Tracheophyta</taxon>
        <taxon>Spermatophyta</taxon>
        <taxon>Magnoliopsida</taxon>
        <taxon>eudicotyledons</taxon>
        <taxon>Gunneridae</taxon>
        <taxon>Pentapetalae</taxon>
        <taxon>asterids</taxon>
        <taxon>lamiids</taxon>
        <taxon>Solanales</taxon>
        <taxon>Solanaceae</taxon>
        <taxon>Solanoideae</taxon>
        <taxon>Solaneae</taxon>
        <taxon>Solanum</taxon>
    </lineage>
</organism>
<protein>
    <submittedName>
        <fullName evidence="2">Uncharacterized protein</fullName>
    </submittedName>
</protein>
<evidence type="ECO:0000256" key="1">
    <source>
        <dbReference type="SAM" id="MobiDB-lite"/>
    </source>
</evidence>
<name>M1DRE1_SOLTU</name>
<keyword evidence="3" id="KW-1185">Reference proteome</keyword>
<proteinExistence type="predicted"/>
<evidence type="ECO:0000313" key="2">
    <source>
        <dbReference type="EnsemblPlants" id="PGSC0003DMT400093176"/>
    </source>
</evidence>